<evidence type="ECO:0000256" key="1">
    <source>
        <dbReference type="SAM" id="MobiDB-lite"/>
    </source>
</evidence>
<reference evidence="3 4" key="1">
    <citation type="submission" date="2023-08" db="EMBL/GenBank/DDBJ databases">
        <title>Black Yeasts Isolated from many extreme environments.</title>
        <authorList>
            <person name="Coleine C."/>
            <person name="Stajich J.E."/>
            <person name="Selbmann L."/>
        </authorList>
    </citation>
    <scope>NUCLEOTIDE SEQUENCE [LARGE SCALE GENOMIC DNA]</scope>
    <source>
        <strain evidence="3 4">CCFEE 5885</strain>
    </source>
</reference>
<feature type="region of interest" description="Disordered" evidence="1">
    <location>
        <begin position="631"/>
        <end position="660"/>
    </location>
</feature>
<keyword evidence="2" id="KW-0812">Transmembrane</keyword>
<feature type="transmembrane region" description="Helical" evidence="2">
    <location>
        <begin position="75"/>
        <end position="100"/>
    </location>
</feature>
<dbReference type="Proteomes" id="UP001345013">
    <property type="component" value="Unassembled WGS sequence"/>
</dbReference>
<proteinExistence type="predicted"/>
<keyword evidence="2" id="KW-1133">Transmembrane helix</keyword>
<name>A0ABR0KHM3_9EURO</name>
<keyword evidence="2" id="KW-0472">Membrane</keyword>
<comment type="caution">
    <text evidence="3">The sequence shown here is derived from an EMBL/GenBank/DDBJ whole genome shotgun (WGS) entry which is preliminary data.</text>
</comment>
<gene>
    <name evidence="3" type="ORF">LTR24_002474</name>
</gene>
<dbReference type="EMBL" id="JAVRRG010000021">
    <property type="protein sequence ID" value="KAK5096712.1"/>
    <property type="molecule type" value="Genomic_DNA"/>
</dbReference>
<protein>
    <submittedName>
        <fullName evidence="3">Uncharacterized protein</fullName>
    </submittedName>
</protein>
<evidence type="ECO:0000313" key="3">
    <source>
        <dbReference type="EMBL" id="KAK5096712.1"/>
    </source>
</evidence>
<keyword evidence="4" id="KW-1185">Reference proteome</keyword>
<evidence type="ECO:0000256" key="2">
    <source>
        <dbReference type="SAM" id="Phobius"/>
    </source>
</evidence>
<sequence>MLLQLSAKVHEIMIVASLGQIIWHAVRHELLYGEGLPLGLVGSALEFSRFEFFFGKEFYGSLRYLNHDHKKMKRFGFVFLLIVSGMTAMLAGPASAVLLVPRSQEYSAGGTNFYLNGSASDFWPEKLLDDAVELEAMCPGSESALRDVCPAGGFVSLWERWSSVNHQNLHESNVRSFANSLSGSRFYWPVHSPVSRTPPLFTLGNPRSTNETSAILVDQVTRDWWQAVPKSLSVTPSQVEDRNVRAAVRSSIAAVRCTGPQNVSIDQSTMLFPSIEGRWNWVGDLSFDVMLADTPVNFSRFQWVDLPDKFGAVSIGAMLELPRAEGSVSRTLVGCSAQTGWVPTTLRSDAYTFWSGYYPYGIYFGDRTPAWTATGADQRSSPTNGRIALGAAWLKLLTPPAPPMPGTTGNWSASTIEVILAAAGVSDTNRTTGSTGQAEAWAQEDQITQGGKKRLLETIIASVLADGLSRSGSHRVFNDPEDMSDPTISMYRPRHDFDQRILRGRDALALPDGDQATYTILRATMLISGYAFHASLPGYLAVTVLVVHATLASVHVLWLLLRNRVSRSWDSIAELIALAQNSPPAEKVLQNTGAGIGLFHTFATMARIRVRPAAAQGTAQQDRVELVFERDRGGTSPSDELDESVELQGPHGAPVSVPDPHNCVPASWTFPIDRTKLRISHQTHSHSHNESAETLIPRIRKDTKAQDLVQIDHAYS</sequence>
<accession>A0ABR0KHM3</accession>
<organism evidence="3 4">
    <name type="scientific">Lithohypha guttulata</name>
    <dbReference type="NCBI Taxonomy" id="1690604"/>
    <lineage>
        <taxon>Eukaryota</taxon>
        <taxon>Fungi</taxon>
        <taxon>Dikarya</taxon>
        <taxon>Ascomycota</taxon>
        <taxon>Pezizomycotina</taxon>
        <taxon>Eurotiomycetes</taxon>
        <taxon>Chaetothyriomycetidae</taxon>
        <taxon>Chaetothyriales</taxon>
        <taxon>Trichomeriaceae</taxon>
        <taxon>Lithohypha</taxon>
    </lineage>
</organism>
<feature type="transmembrane region" description="Helical" evidence="2">
    <location>
        <begin position="538"/>
        <end position="561"/>
    </location>
</feature>
<evidence type="ECO:0000313" key="4">
    <source>
        <dbReference type="Proteomes" id="UP001345013"/>
    </source>
</evidence>